<dbReference type="GO" id="GO:0005730">
    <property type="term" value="C:nucleolus"/>
    <property type="evidence" value="ECO:0007669"/>
    <property type="project" value="TreeGrafter"/>
</dbReference>
<sequence length="351" mass="40778">MSTAKNKKEDLFGLENDTEEEDVSLDEEEQEDSRFSAARLQKQSLDSDASDASDASDDDEEDEDDDNDTQNKAEDEAEIETKAKQDGTDSLSDSDDDMENEEGFDAPEDKKRKKNLSKKLKKLTPEELEKFEKARKRTGVCYLSRIPPFMRPKKVRSLLEKHAEIGRIYLVPEDAKIAARRKKYTKNKRANFVEGWVEFKDKKRAKALAEYLNTRPMGGKRTSPYHDELWSIKYLNKFKWHNLTEHMAHEKQARKQRLRNEIAQANRENKTYIQNVERAKMLENMEQKKRKREAASDTNTANEQKPQKIQRTFAQRAKVDREVDPSKLGKKSLDKVDPSVKSIIGNIFTKN</sequence>
<dbReference type="InterPro" id="IPR039119">
    <property type="entry name" value="ABT1/Esf2"/>
</dbReference>
<evidence type="ECO:0000313" key="5">
    <source>
        <dbReference type="EMBL" id="KAK4513337.1"/>
    </source>
</evidence>
<dbReference type="Proteomes" id="UP001304243">
    <property type="component" value="Unassembled WGS sequence"/>
</dbReference>
<feature type="compositionally biased region" description="Acidic residues" evidence="4">
    <location>
        <begin position="48"/>
        <end position="68"/>
    </location>
</feature>
<dbReference type="RefSeq" id="XP_064680003.1">
    <property type="nucleotide sequence ID" value="XM_064824626.1"/>
</dbReference>
<feature type="compositionally biased region" description="Acidic residues" evidence="4">
    <location>
        <begin position="92"/>
        <end position="106"/>
    </location>
</feature>
<organism evidence="5 6">
    <name type="scientific">Mucor velutinosus</name>
    <dbReference type="NCBI Taxonomy" id="708070"/>
    <lineage>
        <taxon>Eukaryota</taxon>
        <taxon>Fungi</taxon>
        <taxon>Fungi incertae sedis</taxon>
        <taxon>Mucoromycota</taxon>
        <taxon>Mucoromycotina</taxon>
        <taxon>Mucoromycetes</taxon>
        <taxon>Mucorales</taxon>
        <taxon>Mucorineae</taxon>
        <taxon>Mucoraceae</taxon>
        <taxon>Mucor</taxon>
    </lineage>
</organism>
<dbReference type="GeneID" id="89949017"/>
<dbReference type="SUPFAM" id="SSF54928">
    <property type="entry name" value="RNA-binding domain, RBD"/>
    <property type="match status" value="1"/>
</dbReference>
<dbReference type="InterPro" id="IPR034353">
    <property type="entry name" value="ABT1/ESF2_RRM"/>
</dbReference>
<evidence type="ECO:0000256" key="4">
    <source>
        <dbReference type="SAM" id="MobiDB-lite"/>
    </source>
</evidence>
<dbReference type="CDD" id="cd12263">
    <property type="entry name" value="RRM_ABT1_like"/>
    <property type="match status" value="1"/>
</dbReference>
<dbReference type="GO" id="GO:0000480">
    <property type="term" value="P:endonucleolytic cleavage in 5'-ETS of tricistronic rRNA transcript (SSU-rRNA, 5.8S rRNA, LSU-rRNA)"/>
    <property type="evidence" value="ECO:0007669"/>
    <property type="project" value="TreeGrafter"/>
</dbReference>
<feature type="region of interest" description="Disordered" evidence="4">
    <location>
        <begin position="285"/>
        <end position="336"/>
    </location>
</feature>
<comment type="subcellular location">
    <subcellularLocation>
        <location evidence="1">Nucleus</location>
    </subcellularLocation>
</comment>
<dbReference type="PANTHER" id="PTHR12311:SF7">
    <property type="entry name" value="ACTIVATOR OF BASAL TRANSCRIPTION 1"/>
    <property type="match status" value="1"/>
</dbReference>
<dbReference type="EMBL" id="JASEJX010000016">
    <property type="protein sequence ID" value="KAK4513337.1"/>
    <property type="molecule type" value="Genomic_DNA"/>
</dbReference>
<keyword evidence="3" id="KW-0539">Nucleus</keyword>
<feature type="compositionally biased region" description="Basic and acidic residues" evidence="4">
    <location>
        <begin position="69"/>
        <end position="87"/>
    </location>
</feature>
<feature type="compositionally biased region" description="Acidic residues" evidence="4">
    <location>
        <begin position="16"/>
        <end position="31"/>
    </location>
</feature>
<dbReference type="GO" id="GO:0003723">
    <property type="term" value="F:RNA binding"/>
    <property type="evidence" value="ECO:0007669"/>
    <property type="project" value="UniProtKB-KW"/>
</dbReference>
<comment type="caution">
    <text evidence="5">The sequence shown here is derived from an EMBL/GenBank/DDBJ whole genome shotgun (WGS) entry which is preliminary data.</text>
</comment>
<dbReference type="InterPro" id="IPR035979">
    <property type="entry name" value="RBD_domain_sf"/>
</dbReference>
<name>A0AAN7HZC0_9FUNG</name>
<protein>
    <recommendedName>
        <fullName evidence="7">18S rRNA factor 2</fullName>
    </recommendedName>
</protein>
<reference evidence="5 6" key="1">
    <citation type="submission" date="2022-11" db="EMBL/GenBank/DDBJ databases">
        <title>Mucor velutinosus strain NIH1002 WGS.</title>
        <authorList>
            <person name="Subramanian P."/>
            <person name="Mullikin J.C."/>
            <person name="Segre J.A."/>
            <person name="Zelazny A.M."/>
        </authorList>
    </citation>
    <scope>NUCLEOTIDE SEQUENCE [LARGE SCALE GENOMIC DNA]</scope>
    <source>
        <strain evidence="5 6">NIH1002</strain>
    </source>
</reference>
<dbReference type="AlphaFoldDB" id="A0AAN7HZC0"/>
<feature type="compositionally biased region" description="Basic and acidic residues" evidence="4">
    <location>
        <begin position="317"/>
        <end position="336"/>
    </location>
</feature>
<dbReference type="GO" id="GO:0034462">
    <property type="term" value="P:small-subunit processome assembly"/>
    <property type="evidence" value="ECO:0007669"/>
    <property type="project" value="TreeGrafter"/>
</dbReference>
<evidence type="ECO:0000256" key="2">
    <source>
        <dbReference type="ARBA" id="ARBA00022884"/>
    </source>
</evidence>
<evidence type="ECO:0000256" key="1">
    <source>
        <dbReference type="ARBA" id="ARBA00004123"/>
    </source>
</evidence>
<evidence type="ECO:0000313" key="6">
    <source>
        <dbReference type="Proteomes" id="UP001304243"/>
    </source>
</evidence>
<feature type="region of interest" description="Disordered" evidence="4">
    <location>
        <begin position="1"/>
        <end position="119"/>
    </location>
</feature>
<proteinExistence type="predicted"/>
<evidence type="ECO:0000256" key="3">
    <source>
        <dbReference type="ARBA" id="ARBA00023242"/>
    </source>
</evidence>
<feature type="compositionally biased region" description="Basic and acidic residues" evidence="4">
    <location>
        <begin position="1"/>
        <end position="11"/>
    </location>
</feature>
<dbReference type="GO" id="GO:0000447">
    <property type="term" value="P:endonucleolytic cleavage in ITS1 to separate SSU-rRNA from 5.8S rRNA and LSU-rRNA from tricistronic rRNA transcript (SSU-rRNA, 5.8S rRNA, LSU-rRNA)"/>
    <property type="evidence" value="ECO:0007669"/>
    <property type="project" value="TreeGrafter"/>
</dbReference>
<dbReference type="PANTHER" id="PTHR12311">
    <property type="entry name" value="ACTIVATOR OF BASAL TRANSCRIPTION 1"/>
    <property type="match status" value="1"/>
</dbReference>
<feature type="compositionally biased region" description="Polar residues" evidence="4">
    <location>
        <begin position="296"/>
        <end position="313"/>
    </location>
</feature>
<keyword evidence="2" id="KW-0694">RNA-binding</keyword>
<dbReference type="GO" id="GO:0000472">
    <property type="term" value="P:endonucleolytic cleavage to generate mature 5'-end of SSU-rRNA from (SSU-rRNA, 5.8S rRNA, LSU-rRNA)"/>
    <property type="evidence" value="ECO:0007669"/>
    <property type="project" value="TreeGrafter"/>
</dbReference>
<evidence type="ECO:0008006" key="7">
    <source>
        <dbReference type="Google" id="ProtNLM"/>
    </source>
</evidence>
<gene>
    <name evidence="5" type="ORF">ATC70_005331</name>
</gene>
<accession>A0AAN7HZC0</accession>
<keyword evidence="6" id="KW-1185">Reference proteome</keyword>